<feature type="compositionally biased region" description="Polar residues" evidence="1">
    <location>
        <begin position="95"/>
        <end position="113"/>
    </location>
</feature>
<feature type="region of interest" description="Disordered" evidence="1">
    <location>
        <begin position="1"/>
        <end position="154"/>
    </location>
</feature>
<reference evidence="2 3" key="1">
    <citation type="journal article" date="2022" name="Nat. Ecol. Evol.">
        <title>A masculinizing supergene underlies an exaggerated male reproductive morph in a spider.</title>
        <authorList>
            <person name="Hendrickx F."/>
            <person name="De Corte Z."/>
            <person name="Sonet G."/>
            <person name="Van Belleghem S.M."/>
            <person name="Kostlbacher S."/>
            <person name="Vangestel C."/>
        </authorList>
    </citation>
    <scope>NUCLEOTIDE SEQUENCE [LARGE SCALE GENOMIC DNA]</scope>
    <source>
        <strain evidence="2">W744_W776</strain>
    </source>
</reference>
<evidence type="ECO:0000256" key="1">
    <source>
        <dbReference type="SAM" id="MobiDB-lite"/>
    </source>
</evidence>
<keyword evidence="3" id="KW-1185">Reference proteome</keyword>
<sequence>MTRSEVKSIRVTPPPPDLEFNKDEINEMSSREKSRGDGEERDAGWAVYTPKQLWGPNNNKTKWQKEMETPSPSSFTASLQPQLMTDRKKVIISKLDSQSKYQPNDKPQLSTTNKQKKDKHSFNHNNKNRYGRQQKPQLSSADSAIAHFQPGPPTSKAFSTAFIRGCWHGVPAPLLEVLKIEVPAPPQ</sequence>
<dbReference type="Proteomes" id="UP000827092">
    <property type="component" value="Unassembled WGS sequence"/>
</dbReference>
<proteinExistence type="predicted"/>
<feature type="compositionally biased region" description="Polar residues" evidence="1">
    <location>
        <begin position="70"/>
        <end position="83"/>
    </location>
</feature>
<feature type="compositionally biased region" description="Basic and acidic residues" evidence="1">
    <location>
        <begin position="19"/>
        <end position="43"/>
    </location>
</feature>
<comment type="caution">
    <text evidence="2">The sequence shown here is derived from an EMBL/GenBank/DDBJ whole genome shotgun (WGS) entry which is preliminary data.</text>
</comment>
<gene>
    <name evidence="2" type="ORF">JTE90_019840</name>
</gene>
<evidence type="ECO:0000313" key="2">
    <source>
        <dbReference type="EMBL" id="KAG8191906.1"/>
    </source>
</evidence>
<name>A0AAV6V8H8_9ARAC</name>
<organism evidence="2 3">
    <name type="scientific">Oedothorax gibbosus</name>
    <dbReference type="NCBI Taxonomy" id="931172"/>
    <lineage>
        <taxon>Eukaryota</taxon>
        <taxon>Metazoa</taxon>
        <taxon>Ecdysozoa</taxon>
        <taxon>Arthropoda</taxon>
        <taxon>Chelicerata</taxon>
        <taxon>Arachnida</taxon>
        <taxon>Araneae</taxon>
        <taxon>Araneomorphae</taxon>
        <taxon>Entelegynae</taxon>
        <taxon>Araneoidea</taxon>
        <taxon>Linyphiidae</taxon>
        <taxon>Erigoninae</taxon>
        <taxon>Oedothorax</taxon>
    </lineage>
</organism>
<protein>
    <submittedName>
        <fullName evidence="2">Uncharacterized protein</fullName>
    </submittedName>
</protein>
<accession>A0AAV6V8H8</accession>
<evidence type="ECO:0000313" key="3">
    <source>
        <dbReference type="Proteomes" id="UP000827092"/>
    </source>
</evidence>
<dbReference type="AlphaFoldDB" id="A0AAV6V8H8"/>
<dbReference type="EMBL" id="JAFNEN010000150">
    <property type="protein sequence ID" value="KAG8191906.1"/>
    <property type="molecule type" value="Genomic_DNA"/>
</dbReference>